<gene>
    <name evidence="1" type="ORF">JR316_0013231</name>
</gene>
<comment type="caution">
    <text evidence="1">The sequence shown here is derived from an EMBL/GenBank/DDBJ whole genome shotgun (WGS) entry which is preliminary data.</text>
</comment>
<proteinExistence type="predicted"/>
<evidence type="ECO:0000313" key="2">
    <source>
        <dbReference type="Proteomes" id="UP000664032"/>
    </source>
</evidence>
<keyword evidence="2" id="KW-1185">Reference proteome</keyword>
<accession>A0ACB8GGV9</accession>
<reference evidence="1" key="1">
    <citation type="submission" date="2021-10" db="EMBL/GenBank/DDBJ databases">
        <title>Psilocybe cubensis genome.</title>
        <authorList>
            <person name="Mckernan K.J."/>
            <person name="Crawford S."/>
            <person name="Trippe A."/>
            <person name="Kane L.T."/>
            <person name="Mclaughlin S."/>
        </authorList>
    </citation>
    <scope>NUCLEOTIDE SEQUENCE</scope>
    <source>
        <strain evidence="1">MGC-MH-2018</strain>
    </source>
</reference>
<dbReference type="EMBL" id="JAFIQS020000013">
    <property type="protein sequence ID" value="KAH9474766.1"/>
    <property type="molecule type" value="Genomic_DNA"/>
</dbReference>
<dbReference type="Proteomes" id="UP000664032">
    <property type="component" value="Unassembled WGS sequence"/>
</dbReference>
<name>A0ACB8GGV9_PSICU</name>
<protein>
    <submittedName>
        <fullName evidence="1">Uncharacterized protein</fullName>
    </submittedName>
</protein>
<evidence type="ECO:0000313" key="1">
    <source>
        <dbReference type="EMBL" id="KAH9474766.1"/>
    </source>
</evidence>
<organism evidence="1 2">
    <name type="scientific">Psilocybe cubensis</name>
    <name type="common">Psychedelic mushroom</name>
    <name type="synonym">Stropharia cubensis</name>
    <dbReference type="NCBI Taxonomy" id="181762"/>
    <lineage>
        <taxon>Eukaryota</taxon>
        <taxon>Fungi</taxon>
        <taxon>Dikarya</taxon>
        <taxon>Basidiomycota</taxon>
        <taxon>Agaricomycotina</taxon>
        <taxon>Agaricomycetes</taxon>
        <taxon>Agaricomycetidae</taxon>
        <taxon>Agaricales</taxon>
        <taxon>Agaricineae</taxon>
        <taxon>Strophariaceae</taxon>
        <taxon>Psilocybe</taxon>
    </lineage>
</organism>
<sequence length="649" mass="73305">MLYTGCSSCAVPKECSDNDPGSCSLLDGQPCSPCREMALLEALIGKAQKDLHELLNRHRALRESKNMVHEPIIHQLPPEVSAMIFQLALPNPRKGSRPGLQVTRPVTTPFTFGAVCKTWRNVAWSSPYLWSQIPINIGPIIENNTSYFDVVKGWFDRTGGLPLTIYVYSKRQVSDQTRFLSYHAHATSHDLKPLATLINKHLYQCRELEIDCSGTVLPHLRGNAPILQNLRIISDVHWSQHQISDASRYADLIHFDNTDLQNIRVSLHRCPLKALSVNSEAITHFEGAFTSIQEFLEILDAAPQLVECSWNLIEPSRAHTSVVKAHQTIKSFKLKCSTHEMEKIFSSLALPVLSHLELDTRRTILPHAQIHLLLKTSTCNLTSLTLKNIQSDGEDIIAALKAMPSIRKLELLGSDFTDYEPEVLFIYLGATTVPQDDQEPFLPDLQDLTIEFYADTGFPWTHIPVIFGTTSDMIHPRRRPLKSLHIIHKWSLGNHWARQIPAKSRIKETVSNDIDKSITIQLLQIAAAGVTLDFRDVYYDLDLLLISMERYAIDVPSWYNSKERVRTEHDVDYETDSAASEGSAVETDEDAGSYETLSTEDSDEDDVASNLSELSYDPEYDLPVRVTGETTDLVYEPPLEAPRRMRFPE</sequence>